<comment type="subcellular location">
    <subcellularLocation>
        <location evidence="1">Nucleus</location>
    </subcellularLocation>
</comment>
<evidence type="ECO:0000256" key="1">
    <source>
        <dbReference type="ARBA" id="ARBA00004123"/>
    </source>
</evidence>
<keyword evidence="2" id="KW-0328">Glycosyltransferase</keyword>
<dbReference type="InterPro" id="IPR057049">
    <property type="entry name" value="PARP14_KH_8"/>
</dbReference>
<name>A0A7D9JY41_PARCT</name>
<dbReference type="AlphaFoldDB" id="A0A7D9JY41"/>
<dbReference type="Pfam" id="PF02825">
    <property type="entry name" value="WWE"/>
    <property type="match status" value="1"/>
</dbReference>
<gene>
    <name evidence="6" type="ORF">PACLA_8A052786</name>
</gene>
<evidence type="ECO:0000256" key="5">
    <source>
        <dbReference type="ARBA" id="ARBA00023242"/>
    </source>
</evidence>
<evidence type="ECO:0000256" key="4">
    <source>
        <dbReference type="ARBA" id="ARBA00023027"/>
    </source>
</evidence>
<comment type="caution">
    <text evidence="6">The sequence shown here is derived from an EMBL/GenBank/DDBJ whole genome shotgun (WGS) entry which is preliminary data.</text>
</comment>
<dbReference type="Pfam" id="PF00644">
    <property type="entry name" value="PARP"/>
    <property type="match status" value="1"/>
</dbReference>
<dbReference type="PANTHER" id="PTHR14453">
    <property type="entry name" value="PARP/ZINC FINGER CCCH TYPE DOMAIN CONTAINING PROTEIN"/>
    <property type="match status" value="1"/>
</dbReference>
<evidence type="ECO:0000313" key="7">
    <source>
        <dbReference type="Proteomes" id="UP001152795"/>
    </source>
</evidence>
<dbReference type="Proteomes" id="UP001152795">
    <property type="component" value="Unassembled WGS sequence"/>
</dbReference>
<dbReference type="EMBL" id="CACRXK020022806">
    <property type="protein sequence ID" value="CAB4037178.1"/>
    <property type="molecule type" value="Genomic_DNA"/>
</dbReference>
<sequence>MIKEELKQVEQSHLERTIKLWQKFDERQLAEILEVQDLYCVRIECEPAIGFIRISGLAKNVPNALREIHRIIHDLDATVREVQWFYYETNANFVIPEKYADSMSAKIERAYKNDPSGSVVVGEEMKVEIDFKTMTERCLDPTENEKMKVYRRPCEAFPFPPNWEFQPIDCSTGKELEVHRFTIDQQSQEFDQIHGMFKASMSMSMALANAEIVKIEKIQNPGLHQIYEEQKKKMSNGGNEMRLFHGTAKTAVENINTTGFNRANCEKTAVKFGKGVYFAKQAWYSVRNIYSVPDEKGLQYMYIARVLVGKYTKGKEGLIMPPPIDAENNQIVRYDSVVDNVINPLMFVIFFDYQSYPEYLITFKNP</sequence>
<dbReference type="GO" id="GO:0005737">
    <property type="term" value="C:cytoplasm"/>
    <property type="evidence" value="ECO:0007669"/>
    <property type="project" value="TreeGrafter"/>
</dbReference>
<accession>A0A7D9JY41</accession>
<dbReference type="SUPFAM" id="SSF117839">
    <property type="entry name" value="WWE domain"/>
    <property type="match status" value="1"/>
</dbReference>
<dbReference type="Gene3D" id="3.90.228.10">
    <property type="match status" value="1"/>
</dbReference>
<dbReference type="CDD" id="cd01439">
    <property type="entry name" value="TCCD_inducible_PARP_like"/>
    <property type="match status" value="1"/>
</dbReference>
<evidence type="ECO:0000256" key="3">
    <source>
        <dbReference type="ARBA" id="ARBA00022679"/>
    </source>
</evidence>
<dbReference type="FunFam" id="3.90.228.10:FF:000008">
    <property type="entry name" value="Poly [ADP-ribose] polymerase"/>
    <property type="match status" value="1"/>
</dbReference>
<dbReference type="SUPFAM" id="SSF56399">
    <property type="entry name" value="ADP-ribosylation"/>
    <property type="match status" value="1"/>
</dbReference>
<proteinExistence type="predicted"/>
<dbReference type="Pfam" id="PF23254">
    <property type="entry name" value="KH_PARP14_8"/>
    <property type="match status" value="1"/>
</dbReference>
<dbReference type="GO" id="GO:0003950">
    <property type="term" value="F:NAD+ poly-ADP-ribosyltransferase activity"/>
    <property type="evidence" value="ECO:0007669"/>
    <property type="project" value="UniProtKB-UniRule"/>
</dbReference>
<dbReference type="PROSITE" id="PS51059">
    <property type="entry name" value="PARP_CATALYTIC"/>
    <property type="match status" value="1"/>
</dbReference>
<dbReference type="OrthoDB" id="406099at2759"/>
<organism evidence="6 7">
    <name type="scientific">Paramuricea clavata</name>
    <name type="common">Red gorgonian</name>
    <name type="synonym">Violescent sea-whip</name>
    <dbReference type="NCBI Taxonomy" id="317549"/>
    <lineage>
        <taxon>Eukaryota</taxon>
        <taxon>Metazoa</taxon>
        <taxon>Cnidaria</taxon>
        <taxon>Anthozoa</taxon>
        <taxon>Octocorallia</taxon>
        <taxon>Malacalcyonacea</taxon>
        <taxon>Plexauridae</taxon>
        <taxon>Paramuricea</taxon>
    </lineage>
</organism>
<keyword evidence="7" id="KW-1185">Reference proteome</keyword>
<dbReference type="PANTHER" id="PTHR14453:SF67">
    <property type="entry name" value="POLY [ADP-RIBOSE] POLYMERASE"/>
    <property type="match status" value="1"/>
</dbReference>
<evidence type="ECO:0000313" key="6">
    <source>
        <dbReference type="EMBL" id="CAB4037178.1"/>
    </source>
</evidence>
<keyword evidence="3" id="KW-0808">Transferase</keyword>
<dbReference type="Gene3D" id="3.30.720.50">
    <property type="match status" value="1"/>
</dbReference>
<evidence type="ECO:0000256" key="2">
    <source>
        <dbReference type="ARBA" id="ARBA00022676"/>
    </source>
</evidence>
<dbReference type="GO" id="GO:0010629">
    <property type="term" value="P:negative regulation of gene expression"/>
    <property type="evidence" value="ECO:0007669"/>
    <property type="project" value="TreeGrafter"/>
</dbReference>
<dbReference type="InterPro" id="IPR012317">
    <property type="entry name" value="Poly(ADP-ribose)pol_cat_dom"/>
</dbReference>
<dbReference type="GO" id="GO:0005634">
    <property type="term" value="C:nucleus"/>
    <property type="evidence" value="ECO:0007669"/>
    <property type="project" value="UniProtKB-SubCell"/>
</dbReference>
<keyword evidence="5" id="KW-0539">Nucleus</keyword>
<protein>
    <submittedName>
        <fullName evidence="6">Poly [ADP-ribose] polymerase 14-like</fullName>
    </submittedName>
</protein>
<dbReference type="GO" id="GO:0003714">
    <property type="term" value="F:transcription corepressor activity"/>
    <property type="evidence" value="ECO:0007669"/>
    <property type="project" value="TreeGrafter"/>
</dbReference>
<dbReference type="InterPro" id="IPR052056">
    <property type="entry name" value="Mono-ARTD/PARP"/>
</dbReference>
<dbReference type="InterPro" id="IPR037197">
    <property type="entry name" value="WWE_dom_sf"/>
</dbReference>
<reference evidence="6" key="1">
    <citation type="submission" date="2020-04" db="EMBL/GenBank/DDBJ databases">
        <authorList>
            <person name="Alioto T."/>
            <person name="Alioto T."/>
            <person name="Gomez Garrido J."/>
        </authorList>
    </citation>
    <scope>NUCLEOTIDE SEQUENCE</scope>
    <source>
        <strain evidence="6">A484AB</strain>
    </source>
</reference>
<dbReference type="InterPro" id="IPR004170">
    <property type="entry name" value="WWE_dom"/>
</dbReference>
<keyword evidence="4" id="KW-0520">NAD</keyword>